<name>A0A0C3A1K4_9AGAM</name>
<keyword evidence="2" id="KW-1185">Reference proteome</keyword>
<dbReference type="Proteomes" id="UP000053989">
    <property type="component" value="Unassembled WGS sequence"/>
</dbReference>
<dbReference type="STRING" id="1036808.A0A0C3A1K4"/>
<organism evidence="1 2">
    <name type="scientific">Scleroderma citrinum Foug A</name>
    <dbReference type="NCBI Taxonomy" id="1036808"/>
    <lineage>
        <taxon>Eukaryota</taxon>
        <taxon>Fungi</taxon>
        <taxon>Dikarya</taxon>
        <taxon>Basidiomycota</taxon>
        <taxon>Agaricomycotina</taxon>
        <taxon>Agaricomycetes</taxon>
        <taxon>Agaricomycetidae</taxon>
        <taxon>Boletales</taxon>
        <taxon>Sclerodermatineae</taxon>
        <taxon>Sclerodermataceae</taxon>
        <taxon>Scleroderma</taxon>
    </lineage>
</organism>
<protein>
    <submittedName>
        <fullName evidence="1">Uncharacterized protein</fullName>
    </submittedName>
</protein>
<feature type="non-terminal residue" evidence="1">
    <location>
        <position position="1"/>
    </location>
</feature>
<dbReference type="AlphaFoldDB" id="A0A0C3A1K4"/>
<evidence type="ECO:0000313" key="2">
    <source>
        <dbReference type="Proteomes" id="UP000053989"/>
    </source>
</evidence>
<gene>
    <name evidence="1" type="ORF">SCLCIDRAFT_107897</name>
</gene>
<dbReference type="InParanoid" id="A0A0C3A1K4"/>
<proteinExistence type="predicted"/>
<dbReference type="EMBL" id="KN822012">
    <property type="protein sequence ID" value="KIM67533.1"/>
    <property type="molecule type" value="Genomic_DNA"/>
</dbReference>
<reference evidence="1 2" key="1">
    <citation type="submission" date="2014-04" db="EMBL/GenBank/DDBJ databases">
        <authorList>
            <consortium name="DOE Joint Genome Institute"/>
            <person name="Kuo A."/>
            <person name="Kohler A."/>
            <person name="Nagy L.G."/>
            <person name="Floudas D."/>
            <person name="Copeland A."/>
            <person name="Barry K.W."/>
            <person name="Cichocki N."/>
            <person name="Veneault-Fourrey C."/>
            <person name="LaButti K."/>
            <person name="Lindquist E.A."/>
            <person name="Lipzen A."/>
            <person name="Lundell T."/>
            <person name="Morin E."/>
            <person name="Murat C."/>
            <person name="Sun H."/>
            <person name="Tunlid A."/>
            <person name="Henrissat B."/>
            <person name="Grigoriev I.V."/>
            <person name="Hibbett D.S."/>
            <person name="Martin F."/>
            <person name="Nordberg H.P."/>
            <person name="Cantor M.N."/>
            <person name="Hua S.X."/>
        </authorList>
    </citation>
    <scope>NUCLEOTIDE SEQUENCE [LARGE SCALE GENOMIC DNA]</scope>
    <source>
        <strain evidence="1 2">Foug A</strain>
    </source>
</reference>
<evidence type="ECO:0000313" key="1">
    <source>
        <dbReference type="EMBL" id="KIM67533.1"/>
    </source>
</evidence>
<dbReference type="OrthoDB" id="2690370at2759"/>
<accession>A0A0C3A1K4</accession>
<dbReference type="HOGENOM" id="CLU_2164516_0_0_1"/>
<reference evidence="2" key="2">
    <citation type="submission" date="2015-01" db="EMBL/GenBank/DDBJ databases">
        <title>Evolutionary Origins and Diversification of the Mycorrhizal Mutualists.</title>
        <authorList>
            <consortium name="DOE Joint Genome Institute"/>
            <consortium name="Mycorrhizal Genomics Consortium"/>
            <person name="Kohler A."/>
            <person name="Kuo A."/>
            <person name="Nagy L.G."/>
            <person name="Floudas D."/>
            <person name="Copeland A."/>
            <person name="Barry K.W."/>
            <person name="Cichocki N."/>
            <person name="Veneault-Fourrey C."/>
            <person name="LaButti K."/>
            <person name="Lindquist E.A."/>
            <person name="Lipzen A."/>
            <person name="Lundell T."/>
            <person name="Morin E."/>
            <person name="Murat C."/>
            <person name="Riley R."/>
            <person name="Ohm R."/>
            <person name="Sun H."/>
            <person name="Tunlid A."/>
            <person name="Henrissat B."/>
            <person name="Grigoriev I.V."/>
            <person name="Hibbett D.S."/>
            <person name="Martin F."/>
        </authorList>
    </citation>
    <scope>NUCLEOTIDE SEQUENCE [LARGE SCALE GENOMIC DNA]</scope>
    <source>
        <strain evidence="2">Foug A</strain>
    </source>
</reference>
<sequence length="111" mass="12359">YIREVLDIYKKGSSGRHGSVAAAPSMSGLSYLSLQVYLPMQAISLRSFIYDASDYGDTSRVVSPSFTCWQHTFDLHTHAPINHLLFNLGNCIRKVTSRLICLMCLTLSDSV</sequence>